<dbReference type="GO" id="GO:0000150">
    <property type="term" value="F:DNA strand exchange activity"/>
    <property type="evidence" value="ECO:0007669"/>
    <property type="project" value="InterPro"/>
</dbReference>
<accession>A0A0M6WN70</accession>
<feature type="domain" description="Resolvase/invertase-type recombinase catalytic" evidence="1">
    <location>
        <begin position="27"/>
        <end position="177"/>
    </location>
</feature>
<dbReference type="SUPFAM" id="SSF53041">
    <property type="entry name" value="Resolvase-like"/>
    <property type="match status" value="1"/>
</dbReference>
<dbReference type="STRING" id="301302.ERS852420_00824"/>
<dbReference type="SMART" id="SM00857">
    <property type="entry name" value="Resolvase"/>
    <property type="match status" value="1"/>
</dbReference>
<dbReference type="InterPro" id="IPR025827">
    <property type="entry name" value="Zn_ribbon_recom_dom"/>
</dbReference>
<dbReference type="Gene3D" id="3.40.50.1390">
    <property type="entry name" value="Resolvase, N-terminal catalytic domain"/>
    <property type="match status" value="1"/>
</dbReference>
<proteinExistence type="predicted"/>
<evidence type="ECO:0000259" key="2">
    <source>
        <dbReference type="PROSITE" id="PS51737"/>
    </source>
</evidence>
<dbReference type="InterPro" id="IPR038109">
    <property type="entry name" value="DNA_bind_recomb_sf"/>
</dbReference>
<dbReference type="Pfam" id="PF13408">
    <property type="entry name" value="Zn_ribbon_recom"/>
    <property type="match status" value="1"/>
</dbReference>
<dbReference type="InterPro" id="IPR050639">
    <property type="entry name" value="SSR_resolvase"/>
</dbReference>
<dbReference type="Gene3D" id="3.90.1750.20">
    <property type="entry name" value="Putative Large Serine Recombinase, Chain B, Domain 2"/>
    <property type="match status" value="1"/>
</dbReference>
<gene>
    <name evidence="3" type="ORF">M72_04411</name>
</gene>
<protein>
    <submittedName>
        <fullName evidence="3">Cassette chromosome recombinase B</fullName>
    </submittedName>
</protein>
<dbReference type="AlphaFoldDB" id="A0A0M6WN70"/>
<feature type="domain" description="Recombinase" evidence="2">
    <location>
        <begin position="185"/>
        <end position="325"/>
    </location>
</feature>
<organism evidence="3 4">
    <name type="scientific">Roseburia faecis</name>
    <dbReference type="NCBI Taxonomy" id="301302"/>
    <lineage>
        <taxon>Bacteria</taxon>
        <taxon>Bacillati</taxon>
        <taxon>Bacillota</taxon>
        <taxon>Clostridia</taxon>
        <taxon>Lachnospirales</taxon>
        <taxon>Lachnospiraceae</taxon>
        <taxon>Roseburia</taxon>
    </lineage>
</organism>
<dbReference type="PROSITE" id="PS51737">
    <property type="entry name" value="RECOMBINASE_DNA_BIND"/>
    <property type="match status" value="1"/>
</dbReference>
<dbReference type="InterPro" id="IPR006119">
    <property type="entry name" value="Resolv_N"/>
</dbReference>
<dbReference type="PROSITE" id="PS51736">
    <property type="entry name" value="RECOMBINASES_3"/>
    <property type="match status" value="1"/>
</dbReference>
<dbReference type="Pfam" id="PF00239">
    <property type="entry name" value="Resolvase"/>
    <property type="match status" value="1"/>
</dbReference>
<dbReference type="Proteomes" id="UP000049979">
    <property type="component" value="Unassembled WGS sequence"/>
</dbReference>
<evidence type="ECO:0000313" key="3">
    <source>
        <dbReference type="EMBL" id="CRL37621.1"/>
    </source>
</evidence>
<keyword evidence="4" id="KW-1185">Reference proteome</keyword>
<dbReference type="GO" id="GO:0003677">
    <property type="term" value="F:DNA binding"/>
    <property type="evidence" value="ECO:0007669"/>
    <property type="project" value="InterPro"/>
</dbReference>
<dbReference type="EMBL" id="CVRR01000019">
    <property type="protein sequence ID" value="CRL37621.1"/>
    <property type="molecule type" value="Genomic_DNA"/>
</dbReference>
<dbReference type="Pfam" id="PF07508">
    <property type="entry name" value="Recombinase"/>
    <property type="match status" value="1"/>
</dbReference>
<evidence type="ECO:0000313" key="4">
    <source>
        <dbReference type="Proteomes" id="UP000049979"/>
    </source>
</evidence>
<name>A0A0M6WN70_9FIRM</name>
<dbReference type="InterPro" id="IPR036162">
    <property type="entry name" value="Resolvase-like_N_sf"/>
</dbReference>
<dbReference type="OrthoDB" id="9784557at2"/>
<evidence type="ECO:0000259" key="1">
    <source>
        <dbReference type="PROSITE" id="PS51736"/>
    </source>
</evidence>
<dbReference type="RefSeq" id="WP_055067729.1">
    <property type="nucleotide sequence ID" value="NZ_CP173697.1"/>
</dbReference>
<dbReference type="PANTHER" id="PTHR30461:SF23">
    <property type="entry name" value="DNA RECOMBINASE-RELATED"/>
    <property type="match status" value="1"/>
</dbReference>
<reference evidence="4" key="1">
    <citation type="submission" date="2015-05" db="EMBL/GenBank/DDBJ databases">
        <authorList>
            <consortium name="Pathogen Informatics"/>
        </authorList>
    </citation>
    <scope>NUCLEOTIDE SEQUENCE [LARGE SCALE GENOMIC DNA]</scope>
    <source>
        <strain evidence="4">M72</strain>
    </source>
</reference>
<sequence>MARKSRKNMMLQENTALPDKEKKVLFKAGLYARLSHEKEENIERGTIETQMELMKNYVKDHEDIVIEEEYYDASFTGTNFERPDFKRMLEDAKTGRINCIIVKDLSRLGRNYVEMGNYIERVFPFLNVRFIAVTDDFDSFRPVTDLMMPLKNIVNEFYTKDISKKVSTAHRRKWTTDEYMCGFAPYGYLKSKTEKNRIVVDEATAGNVRLIYKLFLDGKGYTPIAKYLNEQGIMSPLMYLKSLGYQQNVRTNGVWTKTTVKSILTNQAYIGSAVHGKVVIEKYNNIPLHATDPSEWVVVENTHEPLIDKKTFEKAQERVKEISDAYFAKEFTKHPPNEMNLLKGKIVCGDCGKGMRLSPRTTKSYVYFCGTFSDGINPACSRHKIDQEEVNKAVFAQISNHMRCCIDALKVIRELNARSSGLKKYDVYEKAITRQRRELEKVNRKFSELYGDYSEHLINESEYLTLKQQYLLKSEALKKEIDNLLVSQNLYSKNYKIDADWENLINKYLKCRKLNKELADAFVDKVQVFEGGRISVNLVYDDCLEELLQVKNKREGDLNE</sequence>
<dbReference type="InterPro" id="IPR011109">
    <property type="entry name" value="DNA_bind_recombinase_dom"/>
</dbReference>
<dbReference type="PANTHER" id="PTHR30461">
    <property type="entry name" value="DNA-INVERTASE FROM LAMBDOID PROPHAGE"/>
    <property type="match status" value="1"/>
</dbReference>